<dbReference type="NCBIfam" id="TIGR01643">
    <property type="entry name" value="YD_repeat_2x"/>
    <property type="match status" value="6"/>
</dbReference>
<keyword evidence="8" id="KW-1185">Reference proteome</keyword>
<dbReference type="Gene3D" id="3.90.1720.10">
    <property type="entry name" value="endopeptidase domain like (from Nostoc punctiforme)"/>
    <property type="match status" value="1"/>
</dbReference>
<dbReference type="Pfam" id="PF20148">
    <property type="entry name" value="DUF6531"/>
    <property type="match status" value="1"/>
</dbReference>
<dbReference type="InterPro" id="IPR045351">
    <property type="entry name" value="DUF6531"/>
</dbReference>
<feature type="domain" description="NlpC/P60" evidence="6">
    <location>
        <begin position="1170"/>
        <end position="1300"/>
    </location>
</feature>
<evidence type="ECO:0000256" key="2">
    <source>
        <dbReference type="ARBA" id="ARBA00022670"/>
    </source>
</evidence>
<reference evidence="7 8" key="1">
    <citation type="submission" date="2019-03" db="EMBL/GenBank/DDBJ databases">
        <title>Genomic Encyclopedia of Type Strains, Phase IV (KMG-IV): sequencing the most valuable type-strain genomes for metagenomic binning, comparative biology and taxonomic classification.</title>
        <authorList>
            <person name="Goeker M."/>
        </authorList>
    </citation>
    <scope>NUCLEOTIDE SEQUENCE [LARGE SCALE GENOMIC DNA]</scope>
    <source>
        <strain evidence="7 8">DSM 21667</strain>
    </source>
</reference>
<dbReference type="PANTHER" id="PTHR32305">
    <property type="match status" value="1"/>
</dbReference>
<keyword evidence="3" id="KW-0677">Repeat</keyword>
<dbReference type="InterPro" id="IPR031325">
    <property type="entry name" value="RHS_repeat"/>
</dbReference>
<dbReference type="GO" id="GO:0008234">
    <property type="term" value="F:cysteine-type peptidase activity"/>
    <property type="evidence" value="ECO:0007669"/>
    <property type="project" value="UniProtKB-KW"/>
</dbReference>
<protein>
    <submittedName>
        <fullName evidence="7">RHS repeat-associated protein</fullName>
    </submittedName>
</protein>
<gene>
    <name evidence="7" type="ORF">DFR29_11596</name>
</gene>
<name>A0A4R6YPJ4_9GAMM</name>
<organism evidence="7 8">
    <name type="scientific">Tahibacter aquaticus</name>
    <dbReference type="NCBI Taxonomy" id="520092"/>
    <lineage>
        <taxon>Bacteria</taxon>
        <taxon>Pseudomonadati</taxon>
        <taxon>Pseudomonadota</taxon>
        <taxon>Gammaproteobacteria</taxon>
        <taxon>Lysobacterales</taxon>
        <taxon>Rhodanobacteraceae</taxon>
        <taxon>Tahibacter</taxon>
    </lineage>
</organism>
<dbReference type="InterPro" id="IPR022385">
    <property type="entry name" value="Rhs_assc_core"/>
</dbReference>
<dbReference type="InterPro" id="IPR001826">
    <property type="entry name" value="RHS"/>
</dbReference>
<dbReference type="InterPro" id="IPR006530">
    <property type="entry name" value="YD"/>
</dbReference>
<evidence type="ECO:0000256" key="1">
    <source>
        <dbReference type="ARBA" id="ARBA00007074"/>
    </source>
</evidence>
<accession>A0A4R6YPJ4</accession>
<dbReference type="NCBIfam" id="TIGR03696">
    <property type="entry name" value="Rhs_assc_core"/>
    <property type="match status" value="1"/>
</dbReference>
<dbReference type="InterPro" id="IPR050708">
    <property type="entry name" value="T6SS_VgrG/RHS"/>
</dbReference>
<dbReference type="InterPro" id="IPR000064">
    <property type="entry name" value="NLP_P60_dom"/>
</dbReference>
<dbReference type="SUPFAM" id="SSF54001">
    <property type="entry name" value="Cysteine proteinases"/>
    <property type="match status" value="1"/>
</dbReference>
<dbReference type="PANTHER" id="PTHR32305:SF15">
    <property type="entry name" value="PROTEIN RHSA-RELATED"/>
    <property type="match status" value="1"/>
</dbReference>
<dbReference type="OrthoDB" id="5959882at2"/>
<keyword evidence="4" id="KW-0378">Hydrolase</keyword>
<evidence type="ECO:0000313" key="8">
    <source>
        <dbReference type="Proteomes" id="UP000295293"/>
    </source>
</evidence>
<evidence type="ECO:0000259" key="6">
    <source>
        <dbReference type="PROSITE" id="PS51935"/>
    </source>
</evidence>
<dbReference type="InterPro" id="IPR038765">
    <property type="entry name" value="Papain-like_cys_pep_sf"/>
</dbReference>
<evidence type="ECO:0000313" key="7">
    <source>
        <dbReference type="EMBL" id="TDR39706.1"/>
    </source>
</evidence>
<dbReference type="Gene3D" id="2.180.10.10">
    <property type="entry name" value="RHS repeat-associated core"/>
    <property type="match status" value="2"/>
</dbReference>
<dbReference type="Pfam" id="PF03527">
    <property type="entry name" value="RHS"/>
    <property type="match status" value="1"/>
</dbReference>
<dbReference type="Proteomes" id="UP000295293">
    <property type="component" value="Unassembled WGS sequence"/>
</dbReference>
<comment type="caution">
    <text evidence="7">The sequence shown here is derived from an EMBL/GenBank/DDBJ whole genome shotgun (WGS) entry which is preliminary data.</text>
</comment>
<dbReference type="GO" id="GO:0006508">
    <property type="term" value="P:proteolysis"/>
    <property type="evidence" value="ECO:0007669"/>
    <property type="project" value="UniProtKB-KW"/>
</dbReference>
<dbReference type="RefSeq" id="WP_133820704.1">
    <property type="nucleotide sequence ID" value="NZ_SNZH01000015.1"/>
</dbReference>
<dbReference type="Pfam" id="PF05593">
    <property type="entry name" value="RHS_repeat"/>
    <property type="match status" value="2"/>
</dbReference>
<evidence type="ECO:0000256" key="4">
    <source>
        <dbReference type="ARBA" id="ARBA00022801"/>
    </source>
</evidence>
<dbReference type="PRINTS" id="PR00394">
    <property type="entry name" value="RHSPROTEIN"/>
</dbReference>
<dbReference type="PROSITE" id="PS51935">
    <property type="entry name" value="NLPC_P60"/>
    <property type="match status" value="1"/>
</dbReference>
<comment type="similarity">
    <text evidence="1">Belongs to the peptidase C40 family.</text>
</comment>
<proteinExistence type="inferred from homology"/>
<evidence type="ECO:0000256" key="3">
    <source>
        <dbReference type="ARBA" id="ARBA00022737"/>
    </source>
</evidence>
<keyword evidence="2" id="KW-0645">Protease</keyword>
<dbReference type="InterPro" id="IPR056823">
    <property type="entry name" value="TEN-like_YD-shell"/>
</dbReference>
<dbReference type="Pfam" id="PF25023">
    <property type="entry name" value="TEN_YD-shell"/>
    <property type="match status" value="1"/>
</dbReference>
<keyword evidence="5" id="KW-0788">Thiol protease</keyword>
<evidence type="ECO:0000256" key="5">
    <source>
        <dbReference type="ARBA" id="ARBA00022807"/>
    </source>
</evidence>
<dbReference type="EMBL" id="SNZH01000015">
    <property type="protein sequence ID" value="TDR39706.1"/>
    <property type="molecule type" value="Genomic_DNA"/>
</dbReference>
<sequence>MSGKPAARLGDSVAGGNIMSGAATIFIGSSEGQADKPLACTPAVGGPVNPLLGVKILRSEVDVALPAPLSFQFARSYLSSDERIGVLGQGWSIPGDGFGLQLDDDATIFIDGQGRRIQFGVLQPGQERYSPSEQIWIRRGGAAAQNWDGPWAAGAAALREDPNTVFVRSSGGVMAFRRDRSGWRLGEIANRYGYCTRFGWSELDVVSTIHDSAGRCYVLVYGRFAPIVASDRGLRLLGVALAAGGDAAAQNFDPARNDVDWRVRYDYSEAGDLIAVRDRAGEIVRRFAWEAHRLVAHSLPSGPEIRYRWDAQGRVIEQAETGGLLRRFHYRADHTEVEDSLGRRERYHFRGEGGALRWTAHERADGSRLEFGYDTLGRQVRSTDALGREQFLRRDGEGRIIGESGAAAASWHADLDADGLAVSVESSDGRRRRFDRDELGRIRAATEADGALTRYEYGDARLPDRVTATVDAAGRRRQQEWTALGQLSRYVDCSGHATQWNYDAEGQLLGKTDALGQVTRYAYDRRGRHTATVLPDGTRYEFAYDAAGRRIRFGSGTSAIRHAWDELGRLVRAVDPAGRERHFDYDPAGRLIGLRNENGTCCRFAYDALDRLVRETGFDGRTQEYRYNQAGELIACDEAGASMRLERDEAGRVIACDNRAGDVSVSRETYAWDAAGQLQCAANESAEINIVHDAAGRRIHETQLHADGWRYSVVHVHDAGGLLQSSQYDLAPAVEWRSYGSGHVHGLRLGGLALDLERDPLHRESARSIWAIDADGQAGAPLLQAMREYDAQGRLARQRSLLRGSEAQDLRHVYDGHGWLSEIRSGDQVLASFACDPAGRLAESHLSGKKDNFHYDPAGNRLDLTRRLPRADEDWTATVQANSGNAAFNLLATQDGRLSEHAAAWPDNRITDFDDICDRFDAAGNLVERLCADGERLRLDYDPAHRLVHLLRTWPGGRRIEAWYAYDPLSRRIRKKVRDGAQETITRYGWDGDRLVAEETGAQRRTIVYEPHGFVPLARIEQSLADDDDGEDVAAATQMQALLAGLDGLPPELRELRQAPRIRFFQADHLGTPQRLVDVSGAVCWQATADVWRAVGSETGDTDQPIRFQGQWHDAESGLYYNRHRYYDPRLGRYISQDPSGLAGGLNPYAYVDSSPHRYLDPLGLVLLTPAEGQQVVDKAREWIGVPYYNGGGPKSSRDKADCSGSTWQIYKEAGFDYDYASSSSFPNNPRFKKVTDGIPQQGDVGWWDGHMLIYDANAATIEGAPKDANALSARNGSKPFSAVPISWWTKPKGDVTWYRYDKPEGCTECAKK</sequence>